<feature type="signal peptide" evidence="1">
    <location>
        <begin position="1"/>
        <end position="21"/>
    </location>
</feature>
<dbReference type="SUPFAM" id="SSF56436">
    <property type="entry name" value="C-type lectin-like"/>
    <property type="match status" value="2"/>
</dbReference>
<dbReference type="Proteomes" id="UP001201812">
    <property type="component" value="Unassembled WGS sequence"/>
</dbReference>
<feature type="domain" description="C-type lectin" evidence="2">
    <location>
        <begin position="168"/>
        <end position="325"/>
    </location>
</feature>
<dbReference type="AlphaFoldDB" id="A0AAD4NCV8"/>
<gene>
    <name evidence="3" type="ORF">DdX_03331</name>
</gene>
<dbReference type="EMBL" id="JAKKPZ010000002">
    <property type="protein sequence ID" value="KAI1726609.1"/>
    <property type="molecule type" value="Genomic_DNA"/>
</dbReference>
<evidence type="ECO:0000259" key="2">
    <source>
        <dbReference type="PROSITE" id="PS50041"/>
    </source>
</evidence>
<dbReference type="Gene3D" id="3.10.100.10">
    <property type="entry name" value="Mannose-Binding Protein A, subunit A"/>
    <property type="match status" value="1"/>
</dbReference>
<dbReference type="PANTHER" id="PTHR22803">
    <property type="entry name" value="MANNOSE, PHOSPHOLIPASE, LECTIN RECEPTOR RELATED"/>
    <property type="match status" value="1"/>
</dbReference>
<evidence type="ECO:0000256" key="1">
    <source>
        <dbReference type="SAM" id="SignalP"/>
    </source>
</evidence>
<accession>A0AAD4NCV8</accession>
<name>A0AAD4NCV8_9BILA</name>
<organism evidence="3 4">
    <name type="scientific">Ditylenchus destructor</name>
    <dbReference type="NCBI Taxonomy" id="166010"/>
    <lineage>
        <taxon>Eukaryota</taxon>
        <taxon>Metazoa</taxon>
        <taxon>Ecdysozoa</taxon>
        <taxon>Nematoda</taxon>
        <taxon>Chromadorea</taxon>
        <taxon>Rhabditida</taxon>
        <taxon>Tylenchina</taxon>
        <taxon>Tylenchomorpha</taxon>
        <taxon>Sphaerularioidea</taxon>
        <taxon>Anguinidae</taxon>
        <taxon>Anguininae</taxon>
        <taxon>Ditylenchus</taxon>
    </lineage>
</organism>
<reference evidence="3" key="1">
    <citation type="submission" date="2022-01" db="EMBL/GenBank/DDBJ databases">
        <title>Genome Sequence Resource for Two Populations of Ditylenchus destructor, the Migratory Endoparasitic Phytonematode.</title>
        <authorList>
            <person name="Zhang H."/>
            <person name="Lin R."/>
            <person name="Xie B."/>
        </authorList>
    </citation>
    <scope>NUCLEOTIDE SEQUENCE</scope>
    <source>
        <strain evidence="3">BazhouSP</strain>
    </source>
</reference>
<proteinExistence type="predicted"/>
<dbReference type="InterPro" id="IPR016186">
    <property type="entry name" value="C-type_lectin-like/link_sf"/>
</dbReference>
<evidence type="ECO:0000313" key="4">
    <source>
        <dbReference type="Proteomes" id="UP001201812"/>
    </source>
</evidence>
<feature type="chain" id="PRO_5041939142" evidence="1">
    <location>
        <begin position="22"/>
        <end position="358"/>
    </location>
</feature>
<keyword evidence="1" id="KW-0732">Signal</keyword>
<dbReference type="PROSITE" id="PS50041">
    <property type="entry name" value="C_TYPE_LECTIN_2"/>
    <property type="match status" value="1"/>
</dbReference>
<sequence length="358" mass="41306">MISRKTLLIIFVGWLIDFSVQKHHHHHVHKDDDDTDNFLSQKLEKCKSPKETGYDKSVCYTYHNQTADYRHALKTCAQAGGWIMQLKDQSHLEYIRKIVERYWKQDANTLSIWTSPRPLPLKDNKCLLHGNSSAYSPAKVSCQDEQHAFFCEYQRATKCNAKKGWTHFDNYCYKIVTTGTPGQFFHNMEDARAACMKADSRANLASVHSYEENEFLRVLMINRVIALQVANPECHNYWIGYQRLNFVDNVQPNQFTFTDGSDVSFVPTGAKNGLYPWFATRPDDAPYEIKEGLHESCTEILGPSKADNCDKLEWCGRWNDVVCNEIHDAVGAICKKPAKKSSKEHHNHHDDYSSNEYI</sequence>
<dbReference type="InterPro" id="IPR001304">
    <property type="entry name" value="C-type_lectin-like"/>
</dbReference>
<protein>
    <submittedName>
        <fullName evidence="3">Lectin c-type domain-containing protein</fullName>
    </submittedName>
</protein>
<dbReference type="SMART" id="SM00034">
    <property type="entry name" value="CLECT"/>
    <property type="match status" value="1"/>
</dbReference>
<evidence type="ECO:0000313" key="3">
    <source>
        <dbReference type="EMBL" id="KAI1726609.1"/>
    </source>
</evidence>
<dbReference type="InterPro" id="IPR016187">
    <property type="entry name" value="CTDL_fold"/>
</dbReference>
<dbReference type="InterPro" id="IPR050111">
    <property type="entry name" value="C-type_lectin/snaclec_domain"/>
</dbReference>
<keyword evidence="4" id="KW-1185">Reference proteome</keyword>
<dbReference type="Pfam" id="PF00059">
    <property type="entry name" value="Lectin_C"/>
    <property type="match status" value="1"/>
</dbReference>
<comment type="caution">
    <text evidence="3">The sequence shown here is derived from an EMBL/GenBank/DDBJ whole genome shotgun (WGS) entry which is preliminary data.</text>
</comment>